<sequence length="153" mass="17448">MGTSEGDIAFHSMMRGLRYHQFNYERTNYNYAPTLPASQCGELLKLKEGKNCSLTAAILSIARRYAFRASFKAAMQPHILLWRHHNALLNNLIHPCGSRFCALQRRRIFRRKNDQFVAFPIGFTARHEGDNTGFRHAREHPGTGGRGSLVDSE</sequence>
<gene>
    <name evidence="2" type="ordered locus">STM14_1322</name>
</gene>
<dbReference type="KEGG" id="seo:STM14_1322"/>
<reference evidence="2 3" key="1">
    <citation type="journal article" date="2010" name="J. Bacteriol.">
        <title>Short-term signatures of evolutionary change in the Salmonella enterica serovar typhimurium 14028 genome.</title>
        <authorList>
            <person name="Jarvik T."/>
            <person name="Smillie C."/>
            <person name="Groisman E.A."/>
            <person name="Ochman H."/>
        </authorList>
    </citation>
    <scope>NUCLEOTIDE SEQUENCE [LARGE SCALE GENOMIC DNA]</scope>
    <source>
        <strain evidence="3">14028s / SGSC 2262</strain>
    </source>
</reference>
<dbReference type="HOGENOM" id="CLU_1711993_0_0_6"/>
<proteinExistence type="predicted"/>
<evidence type="ECO:0000313" key="2">
    <source>
        <dbReference type="EMBL" id="ACY87810.1"/>
    </source>
</evidence>
<dbReference type="AlphaFoldDB" id="A0A0F6AZY6"/>
<keyword evidence="3" id="KW-1185">Reference proteome</keyword>
<name>A0A0F6AZY6_SALT1</name>
<feature type="region of interest" description="Disordered" evidence="1">
    <location>
        <begin position="130"/>
        <end position="153"/>
    </location>
</feature>
<dbReference type="Proteomes" id="UP000002695">
    <property type="component" value="Chromosome"/>
</dbReference>
<organism evidence="2 3">
    <name type="scientific">Salmonella typhimurium (strain 14028s / SGSC 2262)</name>
    <dbReference type="NCBI Taxonomy" id="588858"/>
    <lineage>
        <taxon>Bacteria</taxon>
        <taxon>Pseudomonadati</taxon>
        <taxon>Pseudomonadota</taxon>
        <taxon>Gammaproteobacteria</taxon>
        <taxon>Enterobacterales</taxon>
        <taxon>Enterobacteriaceae</taxon>
        <taxon>Salmonella</taxon>
    </lineage>
</organism>
<evidence type="ECO:0000313" key="3">
    <source>
        <dbReference type="Proteomes" id="UP000002695"/>
    </source>
</evidence>
<accession>A0A0F6AZY6</accession>
<evidence type="ECO:0000256" key="1">
    <source>
        <dbReference type="SAM" id="MobiDB-lite"/>
    </source>
</evidence>
<dbReference type="EMBL" id="CP001363">
    <property type="protein sequence ID" value="ACY87810.1"/>
    <property type="molecule type" value="Genomic_DNA"/>
</dbReference>
<protein>
    <submittedName>
        <fullName evidence="2">Uncharacterized protein</fullName>
    </submittedName>
</protein>